<protein>
    <recommendedName>
        <fullName evidence="3">Sulfotransferase family protein</fullName>
    </recommendedName>
</protein>
<accession>A0AAN1XZ87</accession>
<proteinExistence type="predicted"/>
<evidence type="ECO:0008006" key="3">
    <source>
        <dbReference type="Google" id="ProtNLM"/>
    </source>
</evidence>
<dbReference type="EMBL" id="AP025523">
    <property type="protein sequence ID" value="BDE07645.1"/>
    <property type="molecule type" value="Genomic_DNA"/>
</dbReference>
<dbReference type="KEGG" id="vab:WPS_29210"/>
<name>A0AAN1XZ87_UNVUL</name>
<organism evidence="1 2">
    <name type="scientific">Vulcanimicrobium alpinum</name>
    <dbReference type="NCBI Taxonomy" id="3016050"/>
    <lineage>
        <taxon>Bacteria</taxon>
        <taxon>Bacillati</taxon>
        <taxon>Vulcanimicrobiota</taxon>
        <taxon>Vulcanimicrobiia</taxon>
        <taxon>Vulcanimicrobiales</taxon>
        <taxon>Vulcanimicrobiaceae</taxon>
        <taxon>Vulcanimicrobium</taxon>
    </lineage>
</organism>
<sequence>MPSRPCFIHIGTHKTGTTAIQVTMRTLAETLRREGVLYPSAAVYHAGHHNIVFEMLGDERFDLALGTLDDLCEEIRNAAAERICLSSEAFEYLHASPQHLAHLRDAIRALGYTPVVLLYVRPQADYVESLFAEMTKHRHAGTFSAFLEGITVAGAFRANVYGCTETFTFTYDRIASDFAATFGAENVAVRRYDRRRGAVIEDFLDLVAPGAAALAEAAQLRDVALNSRDDFACVAKRMIDNDLSRHPEYIEGPTSTLPFDELRVTGYTFAPLTTAERRRLERRFAESNAALARTWGVDLRTAASGSSPASTGALTAQRLFRRFDDLLRTPRGTERIPLREGAGGDSTA</sequence>
<gene>
    <name evidence="1" type="ORF">WPS_29210</name>
</gene>
<dbReference type="InterPro" id="IPR027417">
    <property type="entry name" value="P-loop_NTPase"/>
</dbReference>
<dbReference type="RefSeq" id="WP_317995223.1">
    <property type="nucleotide sequence ID" value="NZ_AP025523.1"/>
</dbReference>
<dbReference type="SUPFAM" id="SSF52540">
    <property type="entry name" value="P-loop containing nucleoside triphosphate hydrolases"/>
    <property type="match status" value="1"/>
</dbReference>
<keyword evidence="2" id="KW-1185">Reference proteome</keyword>
<dbReference type="Proteomes" id="UP001317532">
    <property type="component" value="Chromosome"/>
</dbReference>
<dbReference type="AlphaFoldDB" id="A0AAN1XZ87"/>
<reference evidence="1 2" key="1">
    <citation type="journal article" date="2022" name="ISME Commun">
        <title>Vulcanimicrobium alpinus gen. nov. sp. nov., the first cultivated representative of the candidate phylum 'Eremiobacterota', is a metabolically versatile aerobic anoxygenic phototroph.</title>
        <authorList>
            <person name="Yabe S."/>
            <person name="Muto K."/>
            <person name="Abe K."/>
            <person name="Yokota A."/>
            <person name="Staudigel H."/>
            <person name="Tebo B.M."/>
        </authorList>
    </citation>
    <scope>NUCLEOTIDE SEQUENCE [LARGE SCALE GENOMIC DNA]</scope>
    <source>
        <strain evidence="1 2">WC8-2</strain>
    </source>
</reference>
<evidence type="ECO:0000313" key="1">
    <source>
        <dbReference type="EMBL" id="BDE07645.1"/>
    </source>
</evidence>
<evidence type="ECO:0000313" key="2">
    <source>
        <dbReference type="Proteomes" id="UP001317532"/>
    </source>
</evidence>